<gene>
    <name evidence="2" type="ORF">H4N64_35635</name>
</gene>
<proteinExistence type="predicted"/>
<feature type="region of interest" description="Disordered" evidence="1">
    <location>
        <begin position="376"/>
        <end position="415"/>
    </location>
</feature>
<dbReference type="Proteomes" id="UP000584670">
    <property type="component" value="Unassembled WGS sequence"/>
</dbReference>
<comment type="caution">
    <text evidence="2">The sequence shown here is derived from an EMBL/GenBank/DDBJ whole genome shotgun (WGS) entry which is preliminary data.</text>
</comment>
<dbReference type="AlphaFoldDB" id="A0A7X1J9R8"/>
<sequence length="508" mass="56613">MPVDDDTLIRRWYVHRVRFDSQGTSRQVRIGTEAFARPTEWFGLDDCEMTDDGLRTPAVERIIRSRRTPPPRQVAFSHAPAADSGVVVGQDERVRRLRDALRAGSVPAVTALCEEFDADPPQTEGELAAALSEAHAFLERQRELRGDLVQQLRQAVAERSSVKVRSLLVRVETVVGHDRSKDEDEAIRTAGTFLEDQKRNAGWAHRDQAPPVRGPKFSRIRTPDRPRAAAAPSARPDLAAAAHRRMRDLLSDLRRLAGRLPEHEIKRMIGQLKKSADEADDHVTALQREEVDSWVTATHGLYPAAPEQDPHVRQAQAAQRRVHARLRDLRRVPRAGQPLSRETRWLIKALQQDLADAGDEATPAQRRAANAWIARLDEQPSRQGADASGQHGPGRKREYGANGRTGGRTRNVERERLTEANVTEVAAAVRGALKKAARERSTTSWSRLRRQLGSALPHHLHPDDQVAVLAQVDAHTPADEPLLTALVAATDTNSASVFQVFRVRRVAR</sequence>
<dbReference type="RefSeq" id="WP_186286682.1">
    <property type="nucleotide sequence ID" value="NZ_JACMSF010000058.1"/>
</dbReference>
<evidence type="ECO:0000313" key="3">
    <source>
        <dbReference type="Proteomes" id="UP000584670"/>
    </source>
</evidence>
<dbReference type="EMBL" id="JACMSF010000058">
    <property type="protein sequence ID" value="MBC2906765.1"/>
    <property type="molecule type" value="Genomic_DNA"/>
</dbReference>
<reference evidence="2 3" key="1">
    <citation type="submission" date="2020-08" db="EMBL/GenBank/DDBJ databases">
        <title>Streptomyces sp. PSKA01 genome sequencing and assembly.</title>
        <authorList>
            <person name="Mandal S."/>
            <person name="Maiti P.K."/>
            <person name="Das P."/>
        </authorList>
    </citation>
    <scope>NUCLEOTIDE SEQUENCE [LARGE SCALE GENOMIC DNA]</scope>
    <source>
        <strain evidence="2 3">PSKA01</strain>
    </source>
</reference>
<keyword evidence="3" id="KW-1185">Reference proteome</keyword>
<organism evidence="2 3">
    <name type="scientific">Streptomyces cupreus</name>
    <dbReference type="NCBI Taxonomy" id="2759956"/>
    <lineage>
        <taxon>Bacteria</taxon>
        <taxon>Bacillati</taxon>
        <taxon>Actinomycetota</taxon>
        <taxon>Actinomycetes</taxon>
        <taxon>Kitasatosporales</taxon>
        <taxon>Streptomycetaceae</taxon>
        <taxon>Streptomyces</taxon>
    </lineage>
</organism>
<accession>A0A7X1J9R8</accession>
<protein>
    <submittedName>
        <fullName evidence="2">Hemerythrin domain-containing protein</fullName>
    </submittedName>
</protein>
<evidence type="ECO:0000313" key="2">
    <source>
        <dbReference type="EMBL" id="MBC2906765.1"/>
    </source>
</evidence>
<name>A0A7X1J9R8_9ACTN</name>
<evidence type="ECO:0000256" key="1">
    <source>
        <dbReference type="SAM" id="MobiDB-lite"/>
    </source>
</evidence>
<feature type="compositionally biased region" description="Low complexity" evidence="1">
    <location>
        <begin position="228"/>
        <end position="237"/>
    </location>
</feature>
<feature type="region of interest" description="Disordered" evidence="1">
    <location>
        <begin position="201"/>
        <end position="237"/>
    </location>
</feature>